<feature type="chain" id="PRO_5004172174" evidence="2">
    <location>
        <begin position="22"/>
        <end position="458"/>
    </location>
</feature>
<dbReference type="EMBL" id="AATP01000002">
    <property type="protein sequence ID" value="EAU41777.1"/>
    <property type="molecule type" value="Genomic_DNA"/>
</dbReference>
<name>Q0G3Q4_9HYPH</name>
<keyword evidence="2" id="KW-0732">Signal</keyword>
<sequence length="458" mass="49119">MPDVVHAGVRLLLVSSCLALAGAGAALSAEAARQNVSDEVRAAAEAARGEESQTDAIGEGHPGEAAHPAAGHEENAGDESDHAGDPPEEEHAGAIWQTEREPMPFEVIRSLQYLQDQAARGNKAALQVQRRLLRRFGPSLSARSSDVWTDKRNVRAVVLFVLSGGPSAPLSELYRAGVFEEKHRPLIEGVLAYADNRMDEAEAKLSTIDLSREETIFAAQVRLALAQLREAEDPAGSLMLLEQVMLAAPGTLLDEAALRLGVLLAENAGETEKADRYARQYFDRYAASVYAGNFRTRFSAVYSDRPKGSEEATLDTLAGTLRLLPDDQKLAMYLSVARRALVGGNLELAAEASREALTIEAADPADRQRALLYEVASTLSALDEGEILATLGAIEDEQLHPSDLALKEAALDVVDAIREPAEISASAGNTDPALDNQTLKRAASLIDAVERDLENFAP</sequence>
<dbReference type="eggNOG" id="ENOG502ZART">
    <property type="taxonomic scope" value="Bacteria"/>
</dbReference>
<organism evidence="3 4">
    <name type="scientific">Fulvimarina pelagi HTCC2506</name>
    <dbReference type="NCBI Taxonomy" id="314231"/>
    <lineage>
        <taxon>Bacteria</taxon>
        <taxon>Pseudomonadati</taxon>
        <taxon>Pseudomonadota</taxon>
        <taxon>Alphaproteobacteria</taxon>
        <taxon>Hyphomicrobiales</taxon>
        <taxon>Aurantimonadaceae</taxon>
        <taxon>Fulvimarina</taxon>
    </lineage>
</organism>
<evidence type="ECO:0000256" key="2">
    <source>
        <dbReference type="SAM" id="SignalP"/>
    </source>
</evidence>
<gene>
    <name evidence="3" type="ORF">FP2506_15129</name>
</gene>
<protein>
    <submittedName>
        <fullName evidence="3">Probable chemotaxis protein</fullName>
    </submittedName>
</protein>
<reference evidence="3 4" key="1">
    <citation type="journal article" date="2010" name="J. Bacteriol.">
        <title>Genome sequence of Fulvimarina pelagi HTCC2506T, a Mn(II)-oxidizing alphaproteobacterium possessing an aerobic anoxygenic photosynthetic gene cluster and Xanthorhodopsin.</title>
        <authorList>
            <person name="Kang I."/>
            <person name="Oh H.M."/>
            <person name="Lim S.I."/>
            <person name="Ferriera S."/>
            <person name="Giovannoni S.J."/>
            <person name="Cho J.C."/>
        </authorList>
    </citation>
    <scope>NUCLEOTIDE SEQUENCE [LARGE SCALE GENOMIC DNA]</scope>
    <source>
        <strain evidence="3 4">HTCC2506</strain>
    </source>
</reference>
<dbReference type="Proteomes" id="UP000004310">
    <property type="component" value="Unassembled WGS sequence"/>
</dbReference>
<dbReference type="STRING" id="217511.GCA_001463845_02867"/>
<dbReference type="HOGENOM" id="CLU_035030_0_0_5"/>
<dbReference type="AlphaFoldDB" id="Q0G3Q4"/>
<feature type="compositionally biased region" description="Basic and acidic residues" evidence="1">
    <location>
        <begin position="42"/>
        <end position="51"/>
    </location>
</feature>
<evidence type="ECO:0000313" key="4">
    <source>
        <dbReference type="Proteomes" id="UP000004310"/>
    </source>
</evidence>
<proteinExistence type="predicted"/>
<keyword evidence="4" id="KW-1185">Reference proteome</keyword>
<feature type="compositionally biased region" description="Basic and acidic residues" evidence="1">
    <location>
        <begin position="70"/>
        <end position="91"/>
    </location>
</feature>
<feature type="signal peptide" evidence="2">
    <location>
        <begin position="1"/>
        <end position="21"/>
    </location>
</feature>
<evidence type="ECO:0000313" key="3">
    <source>
        <dbReference type="EMBL" id="EAU41777.1"/>
    </source>
</evidence>
<comment type="caution">
    <text evidence="3">The sequence shown here is derived from an EMBL/GenBank/DDBJ whole genome shotgun (WGS) entry which is preliminary data.</text>
</comment>
<feature type="region of interest" description="Disordered" evidence="1">
    <location>
        <begin position="42"/>
        <end position="91"/>
    </location>
</feature>
<evidence type="ECO:0000256" key="1">
    <source>
        <dbReference type="SAM" id="MobiDB-lite"/>
    </source>
</evidence>
<accession>Q0G3Q4</accession>